<evidence type="ECO:0000259" key="4">
    <source>
        <dbReference type="SMART" id="SM00967"/>
    </source>
</evidence>
<proteinExistence type="inferred from homology"/>
<dbReference type="GO" id="GO:0008173">
    <property type="term" value="F:RNA methyltransferase activity"/>
    <property type="evidence" value="ECO:0007669"/>
    <property type="project" value="InterPro"/>
</dbReference>
<dbReference type="Gene3D" id="3.40.1280.10">
    <property type="match status" value="1"/>
</dbReference>
<dbReference type="GO" id="GO:0032259">
    <property type="term" value="P:methylation"/>
    <property type="evidence" value="ECO:0007669"/>
    <property type="project" value="UniProtKB-KW"/>
</dbReference>
<dbReference type="SUPFAM" id="SSF75217">
    <property type="entry name" value="alpha/beta knot"/>
    <property type="match status" value="1"/>
</dbReference>
<keyword evidence="2 5" id="KW-0489">Methyltransferase</keyword>
<dbReference type="GO" id="GO:0003723">
    <property type="term" value="F:RNA binding"/>
    <property type="evidence" value="ECO:0007669"/>
    <property type="project" value="InterPro"/>
</dbReference>
<dbReference type="Gene3D" id="3.30.1330.30">
    <property type="match status" value="1"/>
</dbReference>
<dbReference type="InterPro" id="IPR029028">
    <property type="entry name" value="Alpha/beta_knot_MTases"/>
</dbReference>
<dbReference type="PANTHER" id="PTHR43191">
    <property type="entry name" value="RRNA METHYLTRANSFERASE 3"/>
    <property type="match status" value="1"/>
</dbReference>
<organism evidence="5 6">
    <name type="scientific">Blastochloris viridis</name>
    <name type="common">Rhodopseudomonas viridis</name>
    <dbReference type="NCBI Taxonomy" id="1079"/>
    <lineage>
        <taxon>Bacteria</taxon>
        <taxon>Pseudomonadati</taxon>
        <taxon>Pseudomonadota</taxon>
        <taxon>Alphaproteobacteria</taxon>
        <taxon>Hyphomicrobiales</taxon>
        <taxon>Blastochloridaceae</taxon>
        <taxon>Blastochloris</taxon>
    </lineage>
</organism>
<feature type="domain" description="RNA 2-O ribose methyltransferase substrate binding" evidence="4">
    <location>
        <begin position="34"/>
        <end position="109"/>
    </location>
</feature>
<dbReference type="InterPro" id="IPR013123">
    <property type="entry name" value="SpoU_subst-bd"/>
</dbReference>
<dbReference type="AlphaFoldDB" id="A0A6N4RFM4"/>
<dbReference type="SUPFAM" id="SSF55315">
    <property type="entry name" value="L30e-like"/>
    <property type="match status" value="1"/>
</dbReference>
<dbReference type="Pfam" id="PF00588">
    <property type="entry name" value="SpoU_methylase"/>
    <property type="match status" value="1"/>
</dbReference>
<dbReference type="InterPro" id="IPR053888">
    <property type="entry name" value="MRM3-like_sub_bind"/>
</dbReference>
<dbReference type="InterPro" id="IPR051259">
    <property type="entry name" value="rRNA_Methyltransferase"/>
</dbReference>
<evidence type="ECO:0000313" key="6">
    <source>
        <dbReference type="Proteomes" id="UP000320948"/>
    </source>
</evidence>
<dbReference type="InterPro" id="IPR029064">
    <property type="entry name" value="Ribosomal_eL30-like_sf"/>
</dbReference>
<evidence type="ECO:0000313" key="5">
    <source>
        <dbReference type="EMBL" id="TKW61904.1"/>
    </source>
</evidence>
<dbReference type="InterPro" id="IPR029026">
    <property type="entry name" value="tRNA_m1G_MTases_N"/>
</dbReference>
<protein>
    <submittedName>
        <fullName evidence="5">RNA methyltransferase</fullName>
    </submittedName>
</protein>
<comment type="similarity">
    <text evidence="1">Belongs to the class IV-like SAM-binding methyltransferase superfamily. RNA methyltransferase TrmH family.</text>
</comment>
<dbReference type="EMBL" id="VAFM01000001">
    <property type="protein sequence ID" value="TKW61904.1"/>
    <property type="molecule type" value="Genomic_DNA"/>
</dbReference>
<dbReference type="GO" id="GO:0006396">
    <property type="term" value="P:RNA processing"/>
    <property type="evidence" value="ECO:0007669"/>
    <property type="project" value="InterPro"/>
</dbReference>
<dbReference type="Proteomes" id="UP000320948">
    <property type="component" value="Unassembled WGS sequence"/>
</dbReference>
<dbReference type="SMART" id="SM00967">
    <property type="entry name" value="SpoU_sub_bind"/>
    <property type="match status" value="1"/>
</dbReference>
<name>A0A6N4RFM4_BLAVI</name>
<sequence>MARIEQISSLANPKVKSIAALAQKKERVESGLFMVEGLQLVGFGVEAGWELVTLVVGPREPVAKKEDFLTRLYNAAHLVLEVTAPVLEKLVRKENPQGVVGVFRQRVTPLTDIKVGKDVWVVLEGIRDPGNLGTIIRTVDAVGAKGVILAGTCTDLWAPDVLRATMGSIFHVPVVQVGVERLLAWKEGARLTMVGTHLRGTTDYREVAKLRGDKGLLVAMGTEQSGLSEELTHACDILTKISMRGGAESLNLSIATAVMLYEIFREVK</sequence>
<gene>
    <name evidence="5" type="ORF">DI628_04595</name>
</gene>
<dbReference type="CDD" id="cd18095">
    <property type="entry name" value="SpoU-like_rRNA-MTase"/>
    <property type="match status" value="1"/>
</dbReference>
<evidence type="ECO:0000256" key="3">
    <source>
        <dbReference type="ARBA" id="ARBA00022679"/>
    </source>
</evidence>
<evidence type="ECO:0000256" key="2">
    <source>
        <dbReference type="ARBA" id="ARBA00022603"/>
    </source>
</evidence>
<comment type="caution">
    <text evidence="5">The sequence shown here is derived from an EMBL/GenBank/DDBJ whole genome shotgun (WGS) entry which is preliminary data.</text>
</comment>
<dbReference type="InterPro" id="IPR001537">
    <property type="entry name" value="SpoU_MeTrfase"/>
</dbReference>
<keyword evidence="3 5" id="KW-0808">Transferase</keyword>
<accession>A0A6N4RFM4</accession>
<dbReference type="Pfam" id="PF22435">
    <property type="entry name" value="MRM3-like_sub_bind"/>
    <property type="match status" value="1"/>
</dbReference>
<dbReference type="GO" id="GO:0005737">
    <property type="term" value="C:cytoplasm"/>
    <property type="evidence" value="ECO:0007669"/>
    <property type="project" value="UniProtKB-ARBA"/>
</dbReference>
<evidence type="ECO:0000256" key="1">
    <source>
        <dbReference type="ARBA" id="ARBA00007228"/>
    </source>
</evidence>
<reference evidence="5 6" key="1">
    <citation type="journal article" date="2017" name="Nat. Commun.">
        <title>In situ click chemistry generation of cyclooxygenase-2 inhibitors.</title>
        <authorList>
            <person name="Bhardwaj A."/>
            <person name="Kaur J."/>
            <person name="Wuest M."/>
            <person name="Wuest F."/>
        </authorList>
    </citation>
    <scope>NUCLEOTIDE SEQUENCE [LARGE SCALE GENOMIC DNA]</scope>
    <source>
        <strain evidence="5">S2_018_000_R2_106</strain>
    </source>
</reference>
<dbReference type="PANTHER" id="PTHR43191:SF2">
    <property type="entry name" value="RRNA METHYLTRANSFERASE 3, MITOCHONDRIAL"/>
    <property type="match status" value="1"/>
</dbReference>